<protein>
    <recommendedName>
        <fullName evidence="1">Sulfatase-modifying factor enzyme-like domain-containing protein</fullName>
    </recommendedName>
</protein>
<dbReference type="Gene3D" id="3.90.1580.10">
    <property type="entry name" value="paralog of FGE (formylglycine-generating enzyme)"/>
    <property type="match status" value="1"/>
</dbReference>
<dbReference type="SUPFAM" id="SSF56436">
    <property type="entry name" value="C-type lectin-like"/>
    <property type="match status" value="1"/>
</dbReference>
<reference evidence="2" key="1">
    <citation type="submission" date="2013-08" db="EMBL/GenBank/DDBJ databases">
        <title>Comparison of modified E. coli strains.</title>
        <authorList>
            <person name="Juergensen J."/>
            <person name="Bonge A."/>
            <person name="Streit W.R."/>
        </authorList>
    </citation>
    <scope>NUCLEOTIDE SEQUENCE</scope>
</reference>
<organism evidence="2">
    <name type="scientific">uncultured bacterium fosmid pJB84D8</name>
    <dbReference type="NCBI Taxonomy" id="1478071"/>
    <lineage>
        <taxon>Bacteria</taxon>
        <taxon>environmental samples</taxon>
    </lineage>
</organism>
<feature type="domain" description="Sulfatase-modifying factor enzyme-like" evidence="1">
    <location>
        <begin position="49"/>
        <end position="287"/>
    </location>
</feature>
<dbReference type="Pfam" id="PF03781">
    <property type="entry name" value="FGE-sulfatase"/>
    <property type="match status" value="1"/>
</dbReference>
<dbReference type="PANTHER" id="PTHR23150">
    <property type="entry name" value="SULFATASE MODIFYING FACTOR 1, 2"/>
    <property type="match status" value="1"/>
</dbReference>
<dbReference type="EMBL" id="KF540243">
    <property type="protein sequence ID" value="AIF26711.1"/>
    <property type="molecule type" value="Genomic_DNA"/>
</dbReference>
<dbReference type="PANTHER" id="PTHR23150:SF19">
    <property type="entry name" value="FORMYLGLYCINE-GENERATING ENZYME"/>
    <property type="match status" value="1"/>
</dbReference>
<dbReference type="AlphaFoldDB" id="A0A0H3U878"/>
<accession>A0A0H3U878</accession>
<dbReference type="InterPro" id="IPR011042">
    <property type="entry name" value="6-blade_b-propeller_TolB-like"/>
</dbReference>
<dbReference type="PROSITE" id="PS51257">
    <property type="entry name" value="PROKAR_LIPOPROTEIN"/>
    <property type="match status" value="1"/>
</dbReference>
<dbReference type="GO" id="GO:0120147">
    <property type="term" value="F:formylglycine-generating oxidase activity"/>
    <property type="evidence" value="ECO:0007669"/>
    <property type="project" value="TreeGrafter"/>
</dbReference>
<sequence>MKCKALFASILAALLSSCSDDSSSSKADEVSVHASDIPGYIQVKAVGKSVVLGTNDSTAKDNERPKMKVTFDYDFALGRSEVTCGEFNEIMGKANLPEGLITKVDCEEDNLPAANVTYYDIILFANAKSVAEGMDTAYSYQSISLDGEGHCSNMTGLSLRTGVDAFRLPTEAEWMAAAQIRWNPDNSWNAENSDYRSHSVCGFVSDSLHFCDLEGNVKEFVYGWLGNFSDTTVSNFMGAPQADGLGQRVLKGSSFKLNKETAMAYRRGDDYVVTSATHADYVGFRLAYGAIPDPTWMNGNSVSTSNTVSLVNSFAMKKHQGTMQAKLAFRNHITGNLEFIDYSLGSKVFEIADTLTVYHPDISPNGQWVAFCTSIEGVDAQSNVYVRRLNYAGTDLVKLNVERAAIPRWRVTPDGDTVLVYVTNAGDNSDKNVFSGRSTWEVSFSDGMFGRPHKLFDGAYHGGVSADNRLAVTGSHLLRTRTVTDDGVVDSVWYNSEQACNVSLSKDDSKRTLFLDFGRKRDKENNIEGYGVHERILVVDSTGSEIKYVSAPDNFAFDHTEWATGNRTVASLTNYNGVHEKIVLVDMSTDSVMALAEGSELWHPAFWTEESDFYEESELDRDSAGVYLNENDGWASVLMRYNMELLWRYADSANVAILGSSRPLYSISPRLLSKEFFGVNFAHTPNSLYSTRDFLDKYIFNHLKNLKYVVISLDMDFWWKVDGQKGDNFFVKDAKKYPGYVYDENHDYWKDGIPAGLLQVTEKSLGTEDALVYTFDRGRYLGTLCGSWGKVPEIEVDSTFSDKDDCLENSLETLEGILKECEERGISVVGIIFPQSPAYANTGAFGRYGLRRSVAKKLIEKIGGLSKTYPHFVLMDENKMGDHDYGDEMAVDFDHLCDKGAVQITARLDSVLQGLEK</sequence>
<dbReference type="InterPro" id="IPR042095">
    <property type="entry name" value="SUMF_sf"/>
</dbReference>
<evidence type="ECO:0000313" key="2">
    <source>
        <dbReference type="EMBL" id="AIF26711.1"/>
    </source>
</evidence>
<evidence type="ECO:0000259" key="1">
    <source>
        <dbReference type="Pfam" id="PF03781"/>
    </source>
</evidence>
<dbReference type="Gene3D" id="2.120.10.30">
    <property type="entry name" value="TolB, C-terminal domain"/>
    <property type="match status" value="1"/>
</dbReference>
<dbReference type="SUPFAM" id="SSF82171">
    <property type="entry name" value="DPP6 N-terminal domain-like"/>
    <property type="match status" value="1"/>
</dbReference>
<dbReference type="InterPro" id="IPR051043">
    <property type="entry name" value="Sulfatase_Mod_Factor_Kinase"/>
</dbReference>
<dbReference type="InterPro" id="IPR005532">
    <property type="entry name" value="SUMF_dom"/>
</dbReference>
<name>A0A0H3U878_9BACT</name>
<proteinExistence type="predicted"/>
<dbReference type="InterPro" id="IPR022277">
    <property type="entry name" value="CHP02171_FIBSS"/>
</dbReference>
<dbReference type="InterPro" id="IPR016187">
    <property type="entry name" value="CTDL_fold"/>
</dbReference>
<dbReference type="NCBIfam" id="TIGR02171">
    <property type="entry name" value="Fb_sc_TIGR02171"/>
    <property type="match status" value="1"/>
</dbReference>